<dbReference type="RefSeq" id="WP_270140935.1">
    <property type="nucleotide sequence ID" value="NZ_CP115450.1"/>
</dbReference>
<feature type="region of interest" description="Disordered" evidence="1">
    <location>
        <begin position="364"/>
        <end position="383"/>
    </location>
</feature>
<name>A0ABY7PXK2_9ACTN</name>
<keyword evidence="3" id="KW-1185">Reference proteome</keyword>
<dbReference type="Gene3D" id="1.10.287.1060">
    <property type="entry name" value="ESAT-6-like"/>
    <property type="match status" value="1"/>
</dbReference>
<evidence type="ECO:0000313" key="2">
    <source>
        <dbReference type="EMBL" id="WBP85168.1"/>
    </source>
</evidence>
<dbReference type="SUPFAM" id="SSF140453">
    <property type="entry name" value="EsxAB dimer-like"/>
    <property type="match status" value="1"/>
</dbReference>
<gene>
    <name evidence="2" type="ORF">O1G21_04390</name>
</gene>
<dbReference type="EMBL" id="CP115450">
    <property type="protein sequence ID" value="WBP85168.1"/>
    <property type="molecule type" value="Genomic_DNA"/>
</dbReference>
<evidence type="ECO:0000256" key="1">
    <source>
        <dbReference type="SAM" id="MobiDB-lite"/>
    </source>
</evidence>
<dbReference type="Proteomes" id="UP001212821">
    <property type="component" value="Chromosome"/>
</dbReference>
<reference evidence="3" key="1">
    <citation type="submission" date="2022-12" db="EMBL/GenBank/DDBJ databases">
        <authorList>
            <person name="Mo P."/>
        </authorList>
    </citation>
    <scope>NUCLEOTIDE SEQUENCE [LARGE SCALE GENOMIC DNA]</scope>
    <source>
        <strain evidence="3">HUAS 3-15</strain>
    </source>
</reference>
<feature type="compositionally biased region" description="Basic and acidic residues" evidence="1">
    <location>
        <begin position="374"/>
        <end position="383"/>
    </location>
</feature>
<evidence type="ECO:0008006" key="4">
    <source>
        <dbReference type="Google" id="ProtNLM"/>
    </source>
</evidence>
<organism evidence="2 3">
    <name type="scientific">Kitasatospora cathayae</name>
    <dbReference type="NCBI Taxonomy" id="3004092"/>
    <lineage>
        <taxon>Bacteria</taxon>
        <taxon>Bacillati</taxon>
        <taxon>Actinomycetota</taxon>
        <taxon>Actinomycetes</taxon>
        <taxon>Kitasatosporales</taxon>
        <taxon>Streptomycetaceae</taxon>
        <taxon>Kitasatospora</taxon>
    </lineage>
</organism>
<proteinExistence type="predicted"/>
<sequence length="706" mass="75470">MVSFKELHEADFSGISDAADAWSGVAKSLTSLDDRVTKDLTPTAQRAGWEGTAADGATKVLQGIDGDFKQASKVATALASIMKAAAEDFAAARRELDTAIHDAQTDKMTVTADGVVNWTLPKEARNDTDSATLAQELRTKAEAIQTRLTKAVEKAAGADQRAAAALRGDIGTSTTSFNPAPYGGGPVADANRAKTLLAKADDLTPPELKKLQDLLAANAGNKDFATTLINGLEYHGKTGQDALLAYSGIYDGLAHGKRHAHDFQAVLDGLSVSLATATHDGGMGKDWENQLLAAARRRDGADGYNTNYPALTALMGAKGTFDKAFLLKVGNDLVDYERGSKDKGEDLWGPKWTGRPYQTDPMGGLTNALSRNPEASKDFLDPGKGKNLDYLLHERKWPDQEKAQKAPSEQTASRTAFGYALEAATTGRDPHGDQPVVRPHDRVMSQIMDETMKSFAGSGPGDKTSLPAGLRRPMADMIADYAADMHEILGKEKLYGPSQPDGLTVTSDQLLRLIRGAAEDPSSYAVIHSAETQEIAHRLDQLDRDAMTPDVTGRAKPRLESLVHHSAATLGALDAVFADAALDHADADNKTVDWQAKMTYHAIGGVVGFIPEFGDAAQRLVDVGTSMWADSAKGEIDTHLKGNLSSHFSAGRQQLDAMLNYKLVESGYDHFALDGDGSVPDQLKRSAGSAYNTGIDNTYRTVFGRA</sequence>
<accession>A0ABY7PXK2</accession>
<dbReference type="InterPro" id="IPR036689">
    <property type="entry name" value="ESAT-6-like_sf"/>
</dbReference>
<evidence type="ECO:0000313" key="3">
    <source>
        <dbReference type="Proteomes" id="UP001212821"/>
    </source>
</evidence>
<protein>
    <recommendedName>
        <fullName evidence="4">AG2 protein</fullName>
    </recommendedName>
</protein>